<accession>A0A6M1R6N3</accession>
<dbReference type="SMART" id="SM00895">
    <property type="entry name" value="FCD"/>
    <property type="match status" value="1"/>
</dbReference>
<gene>
    <name evidence="5" type="ORF">G5C66_04500</name>
</gene>
<name>A0A6M1R6N3_9ACTN</name>
<organism evidence="5 6">
    <name type="scientific">Nocardioides turkmenicus</name>
    <dbReference type="NCBI Taxonomy" id="2711220"/>
    <lineage>
        <taxon>Bacteria</taxon>
        <taxon>Bacillati</taxon>
        <taxon>Actinomycetota</taxon>
        <taxon>Actinomycetes</taxon>
        <taxon>Propionibacteriales</taxon>
        <taxon>Nocardioidaceae</taxon>
        <taxon>Nocardioides</taxon>
    </lineage>
</organism>
<comment type="caution">
    <text evidence="5">The sequence shown here is derived from an EMBL/GenBank/DDBJ whole genome shotgun (WGS) entry which is preliminary data.</text>
</comment>
<dbReference type="Proteomes" id="UP000483261">
    <property type="component" value="Unassembled WGS sequence"/>
</dbReference>
<dbReference type="InterPro" id="IPR008920">
    <property type="entry name" value="TF_FadR/GntR_C"/>
</dbReference>
<dbReference type="PROSITE" id="PS50949">
    <property type="entry name" value="HTH_GNTR"/>
    <property type="match status" value="1"/>
</dbReference>
<evidence type="ECO:0000256" key="3">
    <source>
        <dbReference type="ARBA" id="ARBA00023163"/>
    </source>
</evidence>
<dbReference type="SUPFAM" id="SSF48008">
    <property type="entry name" value="GntR ligand-binding domain-like"/>
    <property type="match status" value="1"/>
</dbReference>
<dbReference type="RefSeq" id="WP_165109765.1">
    <property type="nucleotide sequence ID" value="NZ_JAALAA010000003.1"/>
</dbReference>
<dbReference type="InterPro" id="IPR011711">
    <property type="entry name" value="GntR_C"/>
</dbReference>
<dbReference type="Gene3D" id="1.20.120.530">
    <property type="entry name" value="GntR ligand-binding domain-like"/>
    <property type="match status" value="1"/>
</dbReference>
<dbReference type="SMART" id="SM00345">
    <property type="entry name" value="HTH_GNTR"/>
    <property type="match status" value="1"/>
</dbReference>
<dbReference type="PANTHER" id="PTHR43537:SF5">
    <property type="entry name" value="UXU OPERON TRANSCRIPTIONAL REGULATOR"/>
    <property type="match status" value="1"/>
</dbReference>
<protein>
    <submittedName>
        <fullName evidence="5">GntR family transcriptional regulator</fullName>
    </submittedName>
</protein>
<dbReference type="GO" id="GO:0003677">
    <property type="term" value="F:DNA binding"/>
    <property type="evidence" value="ECO:0007669"/>
    <property type="project" value="UniProtKB-KW"/>
</dbReference>
<dbReference type="Gene3D" id="1.10.10.10">
    <property type="entry name" value="Winged helix-like DNA-binding domain superfamily/Winged helix DNA-binding domain"/>
    <property type="match status" value="1"/>
</dbReference>
<keyword evidence="3" id="KW-0804">Transcription</keyword>
<evidence type="ECO:0000259" key="4">
    <source>
        <dbReference type="PROSITE" id="PS50949"/>
    </source>
</evidence>
<sequence length="224" mass="24784">MTVDEILATTANPPASSLAEQAYQYIRDRLVMLDIRPGAPINDGQIAAAIGMGRTPVREAIKRLEADHLVHSFPRRGTFATTIDATELSAIAEIRRQLAPYASRAAAERATPQQREQMRALAAQIGKGRLGDGDRTALMRIDKAAHGLIYQSSGNAHLEDILIRYDNLAIRIWWMVIDRLPDLAHHVVEQAQLLNAVADGDADRAEKLTLEHIGGFEREIRQVL</sequence>
<evidence type="ECO:0000313" key="5">
    <source>
        <dbReference type="EMBL" id="NGN91997.1"/>
    </source>
</evidence>
<dbReference type="InterPro" id="IPR036388">
    <property type="entry name" value="WH-like_DNA-bd_sf"/>
</dbReference>
<evidence type="ECO:0000313" key="6">
    <source>
        <dbReference type="Proteomes" id="UP000483261"/>
    </source>
</evidence>
<keyword evidence="1" id="KW-0805">Transcription regulation</keyword>
<keyword evidence="6" id="KW-1185">Reference proteome</keyword>
<evidence type="ECO:0000256" key="2">
    <source>
        <dbReference type="ARBA" id="ARBA00023125"/>
    </source>
</evidence>
<dbReference type="AlphaFoldDB" id="A0A6M1R6N3"/>
<dbReference type="SUPFAM" id="SSF46785">
    <property type="entry name" value="Winged helix' DNA-binding domain"/>
    <property type="match status" value="1"/>
</dbReference>
<dbReference type="PANTHER" id="PTHR43537">
    <property type="entry name" value="TRANSCRIPTIONAL REGULATOR, GNTR FAMILY"/>
    <property type="match status" value="1"/>
</dbReference>
<feature type="domain" description="HTH gntR-type" evidence="4">
    <location>
        <begin position="16"/>
        <end position="83"/>
    </location>
</feature>
<dbReference type="EMBL" id="JAALAA010000003">
    <property type="protein sequence ID" value="NGN91997.1"/>
    <property type="molecule type" value="Genomic_DNA"/>
</dbReference>
<reference evidence="5 6" key="1">
    <citation type="submission" date="2020-02" db="EMBL/GenBank/DDBJ databases">
        <title>Whole-genome analyses of novel actinobacteria.</title>
        <authorList>
            <person name="Sahin N."/>
        </authorList>
    </citation>
    <scope>NUCLEOTIDE SEQUENCE [LARGE SCALE GENOMIC DNA]</scope>
    <source>
        <strain evidence="5 6">KC13</strain>
    </source>
</reference>
<dbReference type="Pfam" id="PF00392">
    <property type="entry name" value="GntR"/>
    <property type="match status" value="1"/>
</dbReference>
<dbReference type="InterPro" id="IPR000524">
    <property type="entry name" value="Tscrpt_reg_HTH_GntR"/>
</dbReference>
<proteinExistence type="predicted"/>
<evidence type="ECO:0000256" key="1">
    <source>
        <dbReference type="ARBA" id="ARBA00023015"/>
    </source>
</evidence>
<dbReference type="Pfam" id="PF07729">
    <property type="entry name" value="FCD"/>
    <property type="match status" value="1"/>
</dbReference>
<dbReference type="InterPro" id="IPR036390">
    <property type="entry name" value="WH_DNA-bd_sf"/>
</dbReference>
<keyword evidence="2" id="KW-0238">DNA-binding</keyword>
<dbReference type="GO" id="GO:0003700">
    <property type="term" value="F:DNA-binding transcription factor activity"/>
    <property type="evidence" value="ECO:0007669"/>
    <property type="project" value="InterPro"/>
</dbReference>